<evidence type="ECO:0000256" key="1">
    <source>
        <dbReference type="SAM" id="Phobius"/>
    </source>
</evidence>
<accession>M5S8H8</accession>
<sequence>MPSDQSWWSRLLTTDFCPWANRFVYWLKEPVGWFALATAISVIIGLYFSPIGWTLAASLTAIMATGMAWPWVAVRVTQCDLHPETDAVHEDTACRMVLSIRNRIPIPVWGLAIEAYLENIANDDNVPTVGLACVPPLCTADYCVNVTPTLRGHYPTTKPQVACSFPFGIWTARRELRDVRPLTVWPRVYRVLGVLPIIGQINADEGDGSRGGRSGDFVGVRSFRRGDSAKHVNWVASARSECLIVTERGGPQSVELDVFIDTSSNASRESLARRIRVAASILDSLHQSRIRARVRLGNDRLTYKCDSRGRRQMLDALAGVPVDGEPCEPIHRANAKARIGISGSASGEVVIQIQDPLGSRRAGGATREIFIGLRDDLATAIAGLWKEIRDADVAA</sequence>
<keyword evidence="3" id="KW-1185">Reference proteome</keyword>
<dbReference type="PANTHER" id="PTHR34351">
    <property type="entry name" value="SLR1927 PROTEIN-RELATED"/>
    <property type="match status" value="1"/>
</dbReference>
<dbReference type="AlphaFoldDB" id="M5S8H8"/>
<keyword evidence="1" id="KW-1133">Transmembrane helix</keyword>
<protein>
    <submittedName>
        <fullName evidence="2">Protein containing DUF58</fullName>
    </submittedName>
</protein>
<feature type="transmembrane region" description="Helical" evidence="1">
    <location>
        <begin position="31"/>
        <end position="48"/>
    </location>
</feature>
<evidence type="ECO:0000313" key="3">
    <source>
        <dbReference type="Proteomes" id="UP000011991"/>
    </source>
</evidence>
<organism evidence="2 3">
    <name type="scientific">Rhodopirellula maiorica SM1</name>
    <dbReference type="NCBI Taxonomy" id="1265738"/>
    <lineage>
        <taxon>Bacteria</taxon>
        <taxon>Pseudomonadati</taxon>
        <taxon>Planctomycetota</taxon>
        <taxon>Planctomycetia</taxon>
        <taxon>Pirellulales</taxon>
        <taxon>Pirellulaceae</taxon>
        <taxon>Novipirellula</taxon>
    </lineage>
</organism>
<gene>
    <name evidence="2" type="ORF">RMSM_00592</name>
</gene>
<dbReference type="PATRIC" id="fig|1265738.3.peg.596"/>
<dbReference type="EMBL" id="ANOG01000091">
    <property type="protein sequence ID" value="EMI22479.1"/>
    <property type="molecule type" value="Genomic_DNA"/>
</dbReference>
<name>M5S8H8_9BACT</name>
<dbReference type="Proteomes" id="UP000011991">
    <property type="component" value="Unassembled WGS sequence"/>
</dbReference>
<evidence type="ECO:0000313" key="2">
    <source>
        <dbReference type="EMBL" id="EMI22479.1"/>
    </source>
</evidence>
<dbReference type="PANTHER" id="PTHR34351:SF1">
    <property type="entry name" value="SLR1927 PROTEIN"/>
    <property type="match status" value="1"/>
</dbReference>
<comment type="caution">
    <text evidence="2">The sequence shown here is derived from an EMBL/GenBank/DDBJ whole genome shotgun (WGS) entry which is preliminary data.</text>
</comment>
<keyword evidence="1" id="KW-0472">Membrane</keyword>
<keyword evidence="1" id="KW-0812">Transmembrane</keyword>
<proteinExistence type="predicted"/>
<reference evidence="2 3" key="1">
    <citation type="journal article" date="2013" name="Mar. Genomics">
        <title>Expression of sulfatases in Rhodopirellula baltica and the diversity of sulfatases in the genus Rhodopirellula.</title>
        <authorList>
            <person name="Wegner C.E."/>
            <person name="Richter-Heitmann T."/>
            <person name="Klindworth A."/>
            <person name="Klockow C."/>
            <person name="Richter M."/>
            <person name="Achstetter T."/>
            <person name="Glockner F.O."/>
            <person name="Harder J."/>
        </authorList>
    </citation>
    <scope>NUCLEOTIDE SEQUENCE [LARGE SCALE GENOMIC DNA]</scope>
    <source>
        <strain evidence="2 3">SM1</strain>
    </source>
</reference>